<keyword evidence="3" id="KW-1185">Reference proteome</keyword>
<feature type="region of interest" description="Disordered" evidence="1">
    <location>
        <begin position="107"/>
        <end position="126"/>
    </location>
</feature>
<dbReference type="EnsemblMetazoa" id="AMEC003581-RA">
    <property type="protein sequence ID" value="AMEC003581-PA"/>
    <property type="gene ID" value="AMEC003581"/>
</dbReference>
<name>A0A182TJS0_9DIPT</name>
<evidence type="ECO:0000256" key="1">
    <source>
        <dbReference type="SAM" id="MobiDB-lite"/>
    </source>
</evidence>
<reference evidence="3" key="1">
    <citation type="submission" date="2014-01" db="EMBL/GenBank/DDBJ databases">
        <title>The Genome Sequence of Anopheles melas CM1001059_A (V2).</title>
        <authorList>
            <consortium name="The Broad Institute Genomics Platform"/>
            <person name="Neafsey D.E."/>
            <person name="Besansky N."/>
            <person name="Howell P."/>
            <person name="Walton C."/>
            <person name="Young S.K."/>
            <person name="Zeng Q."/>
            <person name="Gargeya S."/>
            <person name="Fitzgerald M."/>
            <person name="Haas B."/>
            <person name="Abouelleil A."/>
            <person name="Allen A.W."/>
            <person name="Alvarado L."/>
            <person name="Arachchi H.M."/>
            <person name="Berlin A.M."/>
            <person name="Chapman S.B."/>
            <person name="Gainer-Dewar J."/>
            <person name="Goldberg J."/>
            <person name="Griggs A."/>
            <person name="Gujja S."/>
            <person name="Hansen M."/>
            <person name="Howarth C."/>
            <person name="Imamovic A."/>
            <person name="Ireland A."/>
            <person name="Larimer J."/>
            <person name="McCowan C."/>
            <person name="Murphy C."/>
            <person name="Pearson M."/>
            <person name="Poon T.W."/>
            <person name="Priest M."/>
            <person name="Roberts A."/>
            <person name="Saif S."/>
            <person name="Shea T."/>
            <person name="Sisk P."/>
            <person name="Sykes S."/>
            <person name="Wortman J."/>
            <person name="Nusbaum C."/>
            <person name="Birren B."/>
        </authorList>
    </citation>
    <scope>NUCLEOTIDE SEQUENCE [LARGE SCALE GENOMIC DNA]</scope>
    <source>
        <strain evidence="3">CM1001059</strain>
    </source>
</reference>
<evidence type="ECO:0000313" key="2">
    <source>
        <dbReference type="EnsemblMetazoa" id="AMEC003581-PA"/>
    </source>
</evidence>
<feature type="region of interest" description="Disordered" evidence="1">
    <location>
        <begin position="1"/>
        <end position="23"/>
    </location>
</feature>
<reference evidence="2" key="2">
    <citation type="submission" date="2020-05" db="UniProtKB">
        <authorList>
            <consortium name="EnsemblMetazoa"/>
        </authorList>
    </citation>
    <scope>IDENTIFICATION</scope>
    <source>
        <strain evidence="2">CM1001059</strain>
    </source>
</reference>
<accession>A0A182TJS0</accession>
<organism evidence="2 3">
    <name type="scientific">Anopheles melas</name>
    <dbReference type="NCBI Taxonomy" id="34690"/>
    <lineage>
        <taxon>Eukaryota</taxon>
        <taxon>Metazoa</taxon>
        <taxon>Ecdysozoa</taxon>
        <taxon>Arthropoda</taxon>
        <taxon>Hexapoda</taxon>
        <taxon>Insecta</taxon>
        <taxon>Pterygota</taxon>
        <taxon>Neoptera</taxon>
        <taxon>Endopterygota</taxon>
        <taxon>Diptera</taxon>
        <taxon>Nematocera</taxon>
        <taxon>Culicoidea</taxon>
        <taxon>Culicidae</taxon>
        <taxon>Anophelinae</taxon>
        <taxon>Anopheles</taxon>
    </lineage>
</organism>
<dbReference type="VEuPathDB" id="VectorBase:AMEC003581"/>
<dbReference type="Proteomes" id="UP000075902">
    <property type="component" value="Unassembled WGS sequence"/>
</dbReference>
<dbReference type="AlphaFoldDB" id="A0A182TJS0"/>
<protein>
    <submittedName>
        <fullName evidence="2">Uncharacterized protein</fullName>
    </submittedName>
</protein>
<proteinExistence type="predicted"/>
<sequence>MVYSSRDTGNYPGSSLLRTSVSYDPANTTPAAVSEMTSHSLTMVDETIVHDWQISSVGVGCTAGNQEALLAAYHQPSCTPERPLSAGSASTSWSAASGIESATDEFTVNQHHHHQQQQEKQVSSSRCKAGVKKKRINFFKYILSVTIFRRWKTVHKAEECPSPTGFAMVLQNASGIETTTTSASGSEGTSSGNCGQQYADAGVVGYNGDGNGNDTGHHNVSCILSSPSSSSSIHSPGIDCNRNRVIAKVDGMKYQHRESSELMCHSPNSNTNHNYHYNNNNNNNNENCGGGGGKRQHPTASGKGVCASFFSSARSPQQQKDAGKICPRTKPANSGCRMSMVRWKEVSFCRRS</sequence>
<evidence type="ECO:0000313" key="3">
    <source>
        <dbReference type="Proteomes" id="UP000075902"/>
    </source>
</evidence>